<name>A0A6J7EBD3_9ZZZZ</name>
<dbReference type="EMBL" id="CAFBLS010000143">
    <property type="protein sequence ID" value="CAB4879711.1"/>
    <property type="molecule type" value="Genomic_DNA"/>
</dbReference>
<feature type="compositionally biased region" description="Polar residues" evidence="1">
    <location>
        <begin position="72"/>
        <end position="86"/>
    </location>
</feature>
<evidence type="ECO:0000259" key="2">
    <source>
        <dbReference type="Pfam" id="PF11716"/>
    </source>
</evidence>
<sequence length="106" mass="11494">MARTLDETRRWMQLGTALISNAFKGLDDTNFAAEIELPGWTRGHLVAHLSANADAIGNLVHWAATGEPTPMYASQGQRNGEINAGSQKPGHRSRSGSIAQRRNSPK</sequence>
<accession>A0A6J7EBD3</accession>
<dbReference type="AlphaFoldDB" id="A0A6J7EBD3"/>
<feature type="domain" description="Mycothiol-dependent maleylpyruvate isomerase metal-binding" evidence="2">
    <location>
        <begin position="21"/>
        <end position="92"/>
    </location>
</feature>
<evidence type="ECO:0000313" key="3">
    <source>
        <dbReference type="EMBL" id="CAB4879711.1"/>
    </source>
</evidence>
<reference evidence="3" key="1">
    <citation type="submission" date="2020-05" db="EMBL/GenBank/DDBJ databases">
        <authorList>
            <person name="Chiriac C."/>
            <person name="Salcher M."/>
            <person name="Ghai R."/>
            <person name="Kavagutti S V."/>
        </authorList>
    </citation>
    <scope>NUCLEOTIDE SEQUENCE</scope>
</reference>
<dbReference type="GO" id="GO:0046872">
    <property type="term" value="F:metal ion binding"/>
    <property type="evidence" value="ECO:0007669"/>
    <property type="project" value="InterPro"/>
</dbReference>
<dbReference type="SUPFAM" id="SSF109854">
    <property type="entry name" value="DinB/YfiT-like putative metalloenzymes"/>
    <property type="match status" value="1"/>
</dbReference>
<dbReference type="InterPro" id="IPR024344">
    <property type="entry name" value="MDMPI_metal-binding"/>
</dbReference>
<feature type="compositionally biased region" description="Polar residues" evidence="1">
    <location>
        <begin position="95"/>
        <end position="106"/>
    </location>
</feature>
<gene>
    <name evidence="3" type="ORF">UFOPK3402_01188</name>
</gene>
<proteinExistence type="predicted"/>
<protein>
    <submittedName>
        <fullName evidence="3">Unannotated protein</fullName>
    </submittedName>
</protein>
<dbReference type="InterPro" id="IPR034660">
    <property type="entry name" value="DinB/YfiT-like"/>
</dbReference>
<evidence type="ECO:0000256" key="1">
    <source>
        <dbReference type="SAM" id="MobiDB-lite"/>
    </source>
</evidence>
<feature type="region of interest" description="Disordered" evidence="1">
    <location>
        <begin position="68"/>
        <end position="106"/>
    </location>
</feature>
<dbReference type="Pfam" id="PF11716">
    <property type="entry name" value="MDMPI_N"/>
    <property type="match status" value="1"/>
</dbReference>
<dbReference type="Gene3D" id="1.20.120.450">
    <property type="entry name" value="dinb family like domain"/>
    <property type="match status" value="1"/>
</dbReference>
<organism evidence="3">
    <name type="scientific">freshwater metagenome</name>
    <dbReference type="NCBI Taxonomy" id="449393"/>
    <lineage>
        <taxon>unclassified sequences</taxon>
        <taxon>metagenomes</taxon>
        <taxon>ecological metagenomes</taxon>
    </lineage>
</organism>